<evidence type="ECO:0000313" key="2">
    <source>
        <dbReference type="EMBL" id="ATG46552.1"/>
    </source>
</evidence>
<dbReference type="InterPro" id="IPR049625">
    <property type="entry name" value="Glyco_transf_61_cat"/>
</dbReference>
<name>A0A291G932_9RHOB</name>
<dbReference type="RefSeq" id="WP_096804803.1">
    <property type="nucleotide sequence ID" value="NZ_CP022196.1"/>
</dbReference>
<dbReference type="GO" id="GO:0016757">
    <property type="term" value="F:glycosyltransferase activity"/>
    <property type="evidence" value="ECO:0007669"/>
    <property type="project" value="InterPro"/>
</dbReference>
<organism evidence="2 3">
    <name type="scientific">Celeribacter ethanolicus</name>
    <dbReference type="NCBI Taxonomy" id="1758178"/>
    <lineage>
        <taxon>Bacteria</taxon>
        <taxon>Pseudomonadati</taxon>
        <taxon>Pseudomonadota</taxon>
        <taxon>Alphaproteobacteria</taxon>
        <taxon>Rhodobacterales</taxon>
        <taxon>Roseobacteraceae</taxon>
        <taxon>Celeribacter</taxon>
    </lineage>
</organism>
<dbReference type="OrthoDB" id="7843421at2"/>
<dbReference type="KEGG" id="ceh:CEW89_02595"/>
<reference evidence="2 3" key="1">
    <citation type="submission" date="2017-06" db="EMBL/GenBank/DDBJ databases">
        <title>Celeribacter sp. TSPH2 complete genome sequence.</title>
        <authorList>
            <person name="Woo J.-H."/>
            <person name="Kim H.-S."/>
        </authorList>
    </citation>
    <scope>NUCLEOTIDE SEQUENCE [LARGE SCALE GENOMIC DNA]</scope>
    <source>
        <strain evidence="2 3">TSPH2</strain>
    </source>
</reference>
<protein>
    <recommendedName>
        <fullName evidence="1">Glycosyltransferase 61 catalytic domain-containing protein</fullName>
    </recommendedName>
</protein>
<dbReference type="EMBL" id="CP022196">
    <property type="protein sequence ID" value="ATG46552.1"/>
    <property type="molecule type" value="Genomic_DNA"/>
</dbReference>
<accession>A0A291G932</accession>
<dbReference type="STRING" id="1758178.GCA_001550095_01616"/>
<gene>
    <name evidence="2" type="ORF">CEW89_02595</name>
</gene>
<evidence type="ECO:0000313" key="3">
    <source>
        <dbReference type="Proteomes" id="UP000217935"/>
    </source>
</evidence>
<proteinExistence type="predicted"/>
<dbReference type="Pfam" id="PF04577">
    <property type="entry name" value="Glyco_transf_61"/>
    <property type="match status" value="1"/>
</dbReference>
<dbReference type="Proteomes" id="UP000217935">
    <property type="component" value="Chromosome"/>
</dbReference>
<sequence>MKQLDLPPDRPIRDRVVVLENALFLPNRRRKATWRYWGGVQSADGSEHPYATGWHYPRDRANVIPEDYPLPEEIPTLEGDFLYLGHYPSGFGHFLLEGTARLWHLRQNGKAHSAALMLKPRKLAPEGVERQIRSFAEFCGLEVPPMIWPDGPVRLTKLTVPQQGCGALELMLGAPEYRDMIVGRFASDVPARGAKKIYISRSALDSTHGSLIEEDKLEALLKDEGFAIYHPQEHSFRDQIAQYKAAEVIVGLDGSAFHALALVGWSSDKTVAIIQRRPAAEAALQARQLEAFGVARVGVVAGHETAWSPAGTRRAALSMFGTLSFAETGRALYELGAISRPDVWTDTPRAELEERVRAIGAWLERDMYEVRNSATPLDDRPARLHSDHITLIPETTRRPG</sequence>
<keyword evidence="3" id="KW-1185">Reference proteome</keyword>
<dbReference type="AlphaFoldDB" id="A0A291G932"/>
<evidence type="ECO:0000259" key="1">
    <source>
        <dbReference type="Pfam" id="PF04577"/>
    </source>
</evidence>
<feature type="domain" description="Glycosyltransferase 61 catalytic" evidence="1">
    <location>
        <begin position="91"/>
        <end position="261"/>
    </location>
</feature>